<feature type="region of interest" description="Disordered" evidence="1">
    <location>
        <begin position="143"/>
        <end position="336"/>
    </location>
</feature>
<organism evidence="2 3">
    <name type="scientific">Neogobius melanostomus</name>
    <name type="common">round goby</name>
    <dbReference type="NCBI Taxonomy" id="47308"/>
    <lineage>
        <taxon>Eukaryota</taxon>
        <taxon>Metazoa</taxon>
        <taxon>Chordata</taxon>
        <taxon>Craniata</taxon>
        <taxon>Vertebrata</taxon>
        <taxon>Euteleostomi</taxon>
        <taxon>Actinopterygii</taxon>
        <taxon>Neopterygii</taxon>
        <taxon>Teleostei</taxon>
        <taxon>Neoteleostei</taxon>
        <taxon>Acanthomorphata</taxon>
        <taxon>Gobiaria</taxon>
        <taxon>Gobiiformes</taxon>
        <taxon>Gobioidei</taxon>
        <taxon>Gobiidae</taxon>
        <taxon>Benthophilinae</taxon>
        <taxon>Neogobiini</taxon>
        <taxon>Neogobius</taxon>
    </lineage>
</organism>
<evidence type="ECO:0000313" key="2">
    <source>
        <dbReference type="Ensembl" id="ENSNMLP00000020899.1"/>
    </source>
</evidence>
<evidence type="ECO:0000256" key="1">
    <source>
        <dbReference type="SAM" id="MobiDB-lite"/>
    </source>
</evidence>
<accession>A0A8C6THP5</accession>
<feature type="compositionally biased region" description="Basic and acidic residues" evidence="1">
    <location>
        <begin position="442"/>
        <end position="452"/>
    </location>
</feature>
<dbReference type="Proteomes" id="UP000694523">
    <property type="component" value="Unplaced"/>
</dbReference>
<reference evidence="2" key="1">
    <citation type="submission" date="2025-08" db="UniProtKB">
        <authorList>
            <consortium name="Ensembl"/>
        </authorList>
    </citation>
    <scope>IDENTIFICATION</scope>
</reference>
<dbReference type="InterPro" id="IPR053298">
    <property type="entry name" value="Sushi_domain_protein"/>
</dbReference>
<feature type="compositionally biased region" description="Basic and acidic residues" evidence="1">
    <location>
        <begin position="165"/>
        <end position="178"/>
    </location>
</feature>
<reference evidence="2" key="2">
    <citation type="submission" date="2025-09" db="UniProtKB">
        <authorList>
            <consortium name="Ensembl"/>
        </authorList>
    </citation>
    <scope>IDENTIFICATION</scope>
</reference>
<keyword evidence="3" id="KW-1185">Reference proteome</keyword>
<proteinExistence type="predicted"/>
<feature type="compositionally biased region" description="Low complexity" evidence="1">
    <location>
        <begin position="323"/>
        <end position="333"/>
    </location>
</feature>
<evidence type="ECO:0000313" key="3">
    <source>
        <dbReference type="Proteomes" id="UP000694523"/>
    </source>
</evidence>
<dbReference type="PANTHER" id="PTHR32493">
    <property type="entry name" value="SUSHI DOMAIN-CONTAINING PROTEIN 5"/>
    <property type="match status" value="1"/>
</dbReference>
<feature type="compositionally biased region" description="Basic and acidic residues" evidence="1">
    <location>
        <begin position="191"/>
        <end position="216"/>
    </location>
</feature>
<feature type="compositionally biased region" description="Acidic residues" evidence="1">
    <location>
        <begin position="284"/>
        <end position="302"/>
    </location>
</feature>
<dbReference type="Ensembl" id="ENSNMLT00000023438.1">
    <property type="protein sequence ID" value="ENSNMLP00000020899.1"/>
    <property type="gene ID" value="ENSNMLG00000013612.1"/>
</dbReference>
<feature type="compositionally biased region" description="Polar residues" evidence="1">
    <location>
        <begin position="148"/>
        <end position="161"/>
    </location>
</feature>
<protein>
    <submittedName>
        <fullName evidence="2">Uncharacterized protein</fullName>
    </submittedName>
</protein>
<feature type="compositionally biased region" description="Basic and acidic residues" evidence="1">
    <location>
        <begin position="226"/>
        <end position="279"/>
    </location>
</feature>
<sequence length="466" mass="52637">MPGYVMPSGNSDFSLLCDSCGEWYGLVQLCVKDDTESLIDYEDQFTDSYKQTKDPKETQGPVYPEVQDVVFQNGKGFQEAAHQDEQAVLDDPGEPVGGVGVNQSWSPERTEVVRTEGVPTTHSPVSLLSQKHMFWFPSEAFQEGPPVSVSTNSATQSSTGVQSNESKEQESKEVDPQHTVDFTDQVGTFDSHMESHNDSRSHEHDTLDSHQDERDVTIYIPTKHNHHDDKDRHDDHYDMGEHEGDRIRVRYDSRDYDGPEQTYEERRESYEDHTEHPDLSQEQVDPEDTEEPYDPDDNDSYEDNSRQHVIFTMDGARQNVSQKATGTKATTDDTWLDGYPIVQKEAGQEASTTQKEQITENPNEIFLNTGFPNTEPDLDQLEKEEATAAARPDPSDSHLYSDTMDYDTQQVAPTNSWLGELTEHPFLDQGPVPPLNDLDVLAGDRHVEEHTIDNLPGETGERGEVE</sequence>
<dbReference type="GO" id="GO:0007219">
    <property type="term" value="P:Notch signaling pathway"/>
    <property type="evidence" value="ECO:0007669"/>
    <property type="project" value="TreeGrafter"/>
</dbReference>
<feature type="region of interest" description="Disordered" evidence="1">
    <location>
        <begin position="90"/>
        <end position="123"/>
    </location>
</feature>
<feature type="region of interest" description="Disordered" evidence="1">
    <location>
        <begin position="422"/>
        <end position="466"/>
    </location>
</feature>
<dbReference type="AlphaFoldDB" id="A0A8C6THP5"/>
<feature type="region of interest" description="Disordered" evidence="1">
    <location>
        <begin position="383"/>
        <end position="404"/>
    </location>
</feature>
<dbReference type="PANTHER" id="PTHR32493:SF0">
    <property type="entry name" value="SUSHI DOMAIN-CONTAINING PROTEIN 5"/>
    <property type="match status" value="1"/>
</dbReference>
<name>A0A8C6THP5_9GOBI</name>